<proteinExistence type="predicted"/>
<keyword evidence="1" id="KW-0472">Membrane</keyword>
<protein>
    <submittedName>
        <fullName evidence="2">Uncharacterized protein</fullName>
    </submittedName>
</protein>
<keyword evidence="3" id="KW-1185">Reference proteome</keyword>
<dbReference type="AlphaFoldDB" id="A0A8X6SRS7"/>
<name>A0A8X6SRS7_TRICX</name>
<reference evidence="2" key="1">
    <citation type="submission" date="2020-08" db="EMBL/GenBank/DDBJ databases">
        <title>Multicomponent nature underlies the extraordinary mechanical properties of spider dragline silk.</title>
        <authorList>
            <person name="Kono N."/>
            <person name="Nakamura H."/>
            <person name="Mori M."/>
            <person name="Yoshida Y."/>
            <person name="Ohtoshi R."/>
            <person name="Malay A.D."/>
            <person name="Moran D.A.P."/>
            <person name="Tomita M."/>
            <person name="Numata K."/>
            <person name="Arakawa K."/>
        </authorList>
    </citation>
    <scope>NUCLEOTIDE SEQUENCE</scope>
</reference>
<dbReference type="EMBL" id="BMAU01021338">
    <property type="protein sequence ID" value="GFY16215.1"/>
    <property type="molecule type" value="Genomic_DNA"/>
</dbReference>
<organism evidence="2 3">
    <name type="scientific">Trichonephila clavipes</name>
    <name type="common">Golden silk orbweaver</name>
    <name type="synonym">Nephila clavipes</name>
    <dbReference type="NCBI Taxonomy" id="2585209"/>
    <lineage>
        <taxon>Eukaryota</taxon>
        <taxon>Metazoa</taxon>
        <taxon>Ecdysozoa</taxon>
        <taxon>Arthropoda</taxon>
        <taxon>Chelicerata</taxon>
        <taxon>Arachnida</taxon>
        <taxon>Araneae</taxon>
        <taxon>Araneomorphae</taxon>
        <taxon>Entelegynae</taxon>
        <taxon>Araneoidea</taxon>
        <taxon>Nephilidae</taxon>
        <taxon>Trichonephila</taxon>
    </lineage>
</organism>
<accession>A0A8X6SRS7</accession>
<keyword evidence="1" id="KW-1133">Transmembrane helix</keyword>
<sequence length="83" mass="9712">MSFPVEVLMITLIEMPSWMLIWALLSVPLRFFGLQYEMPSPTGRVSVTRPRVWGHIHDMSPHIVDTYLQQETIQCMQWPARSP</sequence>
<keyword evidence="1" id="KW-0812">Transmembrane</keyword>
<comment type="caution">
    <text evidence="2">The sequence shown here is derived from an EMBL/GenBank/DDBJ whole genome shotgun (WGS) entry which is preliminary data.</text>
</comment>
<evidence type="ECO:0000313" key="2">
    <source>
        <dbReference type="EMBL" id="GFY16215.1"/>
    </source>
</evidence>
<feature type="transmembrane region" description="Helical" evidence="1">
    <location>
        <begin position="15"/>
        <end position="34"/>
    </location>
</feature>
<evidence type="ECO:0000256" key="1">
    <source>
        <dbReference type="SAM" id="Phobius"/>
    </source>
</evidence>
<gene>
    <name evidence="2" type="ORF">TNCV_2348601</name>
</gene>
<evidence type="ECO:0000313" key="3">
    <source>
        <dbReference type="Proteomes" id="UP000887159"/>
    </source>
</evidence>
<dbReference type="Proteomes" id="UP000887159">
    <property type="component" value="Unassembled WGS sequence"/>
</dbReference>